<dbReference type="OrthoDB" id="195279at2"/>
<dbReference type="Proteomes" id="UP000290218">
    <property type="component" value="Unassembled WGS sequence"/>
</dbReference>
<dbReference type="Gene3D" id="3.40.50.2300">
    <property type="match status" value="1"/>
</dbReference>
<dbReference type="AlphaFoldDB" id="A0A4Q1C361"/>
<evidence type="ECO:0000313" key="6">
    <source>
        <dbReference type="Proteomes" id="UP000290218"/>
    </source>
</evidence>
<feature type="region of interest" description="Disordered" evidence="3">
    <location>
        <begin position="1"/>
        <end position="20"/>
    </location>
</feature>
<comment type="caution">
    <text evidence="5">The sequence shown here is derived from an EMBL/GenBank/DDBJ whole genome shotgun (WGS) entry which is preliminary data.</text>
</comment>
<organism evidence="5 6">
    <name type="scientific">Oleiharenicola lentus</name>
    <dbReference type="NCBI Taxonomy" id="2508720"/>
    <lineage>
        <taxon>Bacteria</taxon>
        <taxon>Pseudomonadati</taxon>
        <taxon>Verrucomicrobiota</taxon>
        <taxon>Opitutia</taxon>
        <taxon>Opitutales</taxon>
        <taxon>Opitutaceae</taxon>
        <taxon>Oleiharenicola</taxon>
    </lineage>
</organism>
<reference evidence="5 6" key="1">
    <citation type="submission" date="2019-01" db="EMBL/GenBank/DDBJ databases">
        <title>Lacunisphaera sp. strain TWA-58.</title>
        <authorList>
            <person name="Chen W.-M."/>
        </authorList>
    </citation>
    <scope>NUCLEOTIDE SEQUENCE [LARGE SCALE GENOMIC DNA]</scope>
    <source>
        <strain evidence="5 6">TWA-58</strain>
    </source>
</reference>
<keyword evidence="1 2" id="KW-0597">Phosphoprotein</keyword>
<gene>
    <name evidence="5" type="ORF">ESB00_13920</name>
</gene>
<sequence length="140" mass="15592">MSATRPPFDTSGLTPPAPRSGRHILVIDDEQPILDLLQEYLSAHGYRVSTASNAHQAKSLVEKEAPHLIISDLQLEDTDGLQLIEQLRVVLPRTPVILLTGVLFDSNVIEDNLKWKISCYVSKTAPLQDLMKEIQRLING</sequence>
<dbReference type="InterPro" id="IPR011006">
    <property type="entry name" value="CheY-like_superfamily"/>
</dbReference>
<name>A0A4Q1C361_9BACT</name>
<dbReference type="SMART" id="SM00448">
    <property type="entry name" value="REC"/>
    <property type="match status" value="1"/>
</dbReference>
<feature type="modified residue" description="4-aspartylphosphate" evidence="2">
    <location>
        <position position="72"/>
    </location>
</feature>
<accession>A0A4Q1C361</accession>
<evidence type="ECO:0000256" key="1">
    <source>
        <dbReference type="ARBA" id="ARBA00022553"/>
    </source>
</evidence>
<dbReference type="Pfam" id="PF00072">
    <property type="entry name" value="Response_reg"/>
    <property type="match status" value="1"/>
</dbReference>
<evidence type="ECO:0000259" key="4">
    <source>
        <dbReference type="PROSITE" id="PS50110"/>
    </source>
</evidence>
<dbReference type="SUPFAM" id="SSF52172">
    <property type="entry name" value="CheY-like"/>
    <property type="match status" value="1"/>
</dbReference>
<keyword evidence="6" id="KW-1185">Reference proteome</keyword>
<dbReference type="RefSeq" id="WP_129048405.1">
    <property type="nucleotide sequence ID" value="NZ_SDHX01000002.1"/>
</dbReference>
<evidence type="ECO:0000313" key="5">
    <source>
        <dbReference type="EMBL" id="RXK52814.1"/>
    </source>
</evidence>
<dbReference type="InterPro" id="IPR001789">
    <property type="entry name" value="Sig_transdc_resp-reg_receiver"/>
</dbReference>
<dbReference type="EMBL" id="SDHX01000002">
    <property type="protein sequence ID" value="RXK52814.1"/>
    <property type="molecule type" value="Genomic_DNA"/>
</dbReference>
<feature type="domain" description="Response regulatory" evidence="4">
    <location>
        <begin position="23"/>
        <end position="138"/>
    </location>
</feature>
<dbReference type="PROSITE" id="PS50110">
    <property type="entry name" value="RESPONSE_REGULATORY"/>
    <property type="match status" value="1"/>
</dbReference>
<proteinExistence type="predicted"/>
<dbReference type="PANTHER" id="PTHR44591">
    <property type="entry name" value="STRESS RESPONSE REGULATOR PROTEIN 1"/>
    <property type="match status" value="1"/>
</dbReference>
<protein>
    <submittedName>
        <fullName evidence="5">Response regulator</fullName>
    </submittedName>
</protein>
<dbReference type="PANTHER" id="PTHR44591:SF3">
    <property type="entry name" value="RESPONSE REGULATORY DOMAIN-CONTAINING PROTEIN"/>
    <property type="match status" value="1"/>
</dbReference>
<evidence type="ECO:0000256" key="2">
    <source>
        <dbReference type="PROSITE-ProRule" id="PRU00169"/>
    </source>
</evidence>
<dbReference type="GO" id="GO:0000160">
    <property type="term" value="P:phosphorelay signal transduction system"/>
    <property type="evidence" value="ECO:0007669"/>
    <property type="project" value="InterPro"/>
</dbReference>
<evidence type="ECO:0000256" key="3">
    <source>
        <dbReference type="SAM" id="MobiDB-lite"/>
    </source>
</evidence>
<dbReference type="InterPro" id="IPR050595">
    <property type="entry name" value="Bact_response_regulator"/>
</dbReference>